<name>A0ABQ7MXC0_BRACM</name>
<evidence type="ECO:0000256" key="2">
    <source>
        <dbReference type="SAM" id="MobiDB-lite"/>
    </source>
</evidence>
<accession>A0ABQ7MXC0</accession>
<sequence>MSSSQVNPWFPERGCDSGLNPGEFPVHPPDPPDPPDPDFPPLPSSPATITSQTASSMKMKTASTASSQDPSIKISVNLKQITNSDSAISKSGSEKITAQPTVQNSPRFTIHLPKPSSPLRSNPASSAPPSSPIPPTPSLPVSNPDSLLPGSTPESVAEFIAPATAPPTKKPSSRSNFPPKKNSQPPQTYAQKARNTVDRSLKRLAPTSTSADGKPQVVVPDVVFQRGAELHKEYLVGTFLGKMPDYGLIQSVLNYMWGKGVKLEIHLQPQKRSFLVRIANEFIRSKVLEKQLWYVGTSMFFVSQWGSPNSSVIPEIESIPLWAYLSGVPFDLRTKEGLILAAGLVGEPIETDDYTKNFTDLNVAHVKVEADLTKPLPSSGELVRQNGEIILISIEYPWTPPSCTHCSRIGHIKNDCIYAPVNDTRKGTSKASQVGVHDPPYDDEAPDHSTSVIIPADNITEPTILADSPDDLEMENVPEISYPITTGVPDPPDDDMNLIEEGEITAEPPLEPTHSLNPPPSCPLISNSFSLLDTNPLLNLWINYNKPLFGAILETHIKEPMLHSIISKTCPRWNYLSNHYSDEDGRIIFIWRPPVSAWILAGIFSSTLADLSWKLKSLKSVLQRLNSENFSKIQERVSYANRGLNCRDLVAWNTACILKLIWLLFCNSGSLWVAWYKKEVLNGLLSNFWIRKPNQKYSWLANKLLKLRGIVYQWLLVKVGSGRNTRFWTDNWTPFGCLEDFLSPSISRRMGVPANATLRDISCDGNWVIQSPRTENQLLVQTFLSTVQLNDEEDTYEWTVNGTKLGKYNTGLIYGTLKTHATMVPWFQTIWCKGGIPKHNFLAWLFVINRCPTRDRLLGWGLTVDPSCLLCNSLPESRDHMFFECSYSWDVWSRTAIKCQVSTPRDWTAIVSYLNSVRLPKPQKKLLLIAWQCAIYLLWSERNSRLHRACFRSPDSILSSLNLIVRNRCSSLRPQNPSTASAMIQLWLQ</sequence>
<dbReference type="Proteomes" id="UP000823674">
    <property type="component" value="Chromosome A04"/>
</dbReference>
<keyword evidence="1" id="KW-0479">Metal-binding</keyword>
<gene>
    <name evidence="4" type="primary">A04p034700.1_BraROA</name>
    <name evidence="4" type="ORF">IGI04_016756</name>
</gene>
<dbReference type="InterPro" id="IPR040256">
    <property type="entry name" value="At4g02000-like"/>
</dbReference>
<dbReference type="Pfam" id="PF14111">
    <property type="entry name" value="DUF4283"/>
    <property type="match status" value="1"/>
</dbReference>
<evidence type="ECO:0000313" key="5">
    <source>
        <dbReference type="Proteomes" id="UP000823674"/>
    </source>
</evidence>
<feature type="compositionally biased region" description="Polar residues" evidence="2">
    <location>
        <begin position="84"/>
        <end position="107"/>
    </location>
</feature>
<feature type="region of interest" description="Disordered" evidence="2">
    <location>
        <begin position="84"/>
        <end position="196"/>
    </location>
</feature>
<keyword evidence="1" id="KW-0862">Zinc</keyword>
<dbReference type="PANTHER" id="PTHR31286">
    <property type="entry name" value="GLYCINE-RICH CELL WALL STRUCTURAL PROTEIN 1.8-LIKE"/>
    <property type="match status" value="1"/>
</dbReference>
<proteinExistence type="predicted"/>
<feature type="domain" description="CCHC-type" evidence="3">
    <location>
        <begin position="403"/>
        <end position="416"/>
    </location>
</feature>
<feature type="compositionally biased region" description="Pro residues" evidence="2">
    <location>
        <begin position="26"/>
        <end position="44"/>
    </location>
</feature>
<dbReference type="EMBL" id="JADBGQ010000004">
    <property type="protein sequence ID" value="KAG5402149.1"/>
    <property type="molecule type" value="Genomic_DNA"/>
</dbReference>
<dbReference type="PANTHER" id="PTHR31286:SF90">
    <property type="entry name" value="DUF4283 DOMAIN-CONTAINING PROTEIN"/>
    <property type="match status" value="1"/>
</dbReference>
<feature type="compositionally biased region" description="Polar residues" evidence="2">
    <location>
        <begin position="47"/>
        <end position="70"/>
    </location>
</feature>
<dbReference type="InterPro" id="IPR026960">
    <property type="entry name" value="RVT-Znf"/>
</dbReference>
<keyword evidence="1" id="KW-0863">Zinc-finger</keyword>
<evidence type="ECO:0000256" key="1">
    <source>
        <dbReference type="PROSITE-ProRule" id="PRU00047"/>
    </source>
</evidence>
<protein>
    <recommendedName>
        <fullName evidence="3">CCHC-type domain-containing protein</fullName>
    </recommendedName>
</protein>
<keyword evidence="5" id="KW-1185">Reference proteome</keyword>
<feature type="compositionally biased region" description="Pro residues" evidence="2">
    <location>
        <begin position="129"/>
        <end position="138"/>
    </location>
</feature>
<feature type="compositionally biased region" description="Low complexity" evidence="2">
    <location>
        <begin position="117"/>
        <end position="128"/>
    </location>
</feature>
<feature type="compositionally biased region" description="Polar residues" evidence="2">
    <location>
        <begin position="173"/>
        <end position="194"/>
    </location>
</feature>
<evidence type="ECO:0000313" key="4">
    <source>
        <dbReference type="EMBL" id="KAG5402149.1"/>
    </source>
</evidence>
<comment type="caution">
    <text evidence="4">The sequence shown here is derived from an EMBL/GenBank/DDBJ whole genome shotgun (WGS) entry which is preliminary data.</text>
</comment>
<dbReference type="InterPro" id="IPR025558">
    <property type="entry name" value="DUF4283"/>
</dbReference>
<feature type="region of interest" description="Disordered" evidence="2">
    <location>
        <begin position="427"/>
        <end position="447"/>
    </location>
</feature>
<evidence type="ECO:0000259" key="3">
    <source>
        <dbReference type="PROSITE" id="PS50158"/>
    </source>
</evidence>
<feature type="region of interest" description="Disordered" evidence="2">
    <location>
        <begin position="1"/>
        <end position="71"/>
    </location>
</feature>
<dbReference type="Pfam" id="PF13966">
    <property type="entry name" value="zf-RVT"/>
    <property type="match status" value="1"/>
</dbReference>
<dbReference type="InterPro" id="IPR001878">
    <property type="entry name" value="Znf_CCHC"/>
</dbReference>
<dbReference type="PROSITE" id="PS50158">
    <property type="entry name" value="ZF_CCHC"/>
    <property type="match status" value="1"/>
</dbReference>
<reference evidence="4 5" key="1">
    <citation type="submission" date="2021-03" db="EMBL/GenBank/DDBJ databases">
        <authorList>
            <person name="King G.J."/>
            <person name="Bancroft I."/>
            <person name="Baten A."/>
            <person name="Bloomfield J."/>
            <person name="Borpatragohain P."/>
            <person name="He Z."/>
            <person name="Irish N."/>
            <person name="Irwin J."/>
            <person name="Liu K."/>
            <person name="Mauleon R.P."/>
            <person name="Moore J."/>
            <person name="Morris R."/>
            <person name="Ostergaard L."/>
            <person name="Wang B."/>
            <person name="Wells R."/>
        </authorList>
    </citation>
    <scope>NUCLEOTIDE SEQUENCE [LARGE SCALE GENOMIC DNA]</scope>
    <source>
        <strain evidence="4">R-o-18</strain>
        <tissue evidence="4">Leaf</tissue>
    </source>
</reference>
<organism evidence="4 5">
    <name type="scientific">Brassica rapa subsp. trilocularis</name>
    <dbReference type="NCBI Taxonomy" id="1813537"/>
    <lineage>
        <taxon>Eukaryota</taxon>
        <taxon>Viridiplantae</taxon>
        <taxon>Streptophyta</taxon>
        <taxon>Embryophyta</taxon>
        <taxon>Tracheophyta</taxon>
        <taxon>Spermatophyta</taxon>
        <taxon>Magnoliopsida</taxon>
        <taxon>eudicotyledons</taxon>
        <taxon>Gunneridae</taxon>
        <taxon>Pentapetalae</taxon>
        <taxon>rosids</taxon>
        <taxon>malvids</taxon>
        <taxon>Brassicales</taxon>
        <taxon>Brassicaceae</taxon>
        <taxon>Brassiceae</taxon>
        <taxon>Brassica</taxon>
    </lineage>
</organism>